<accession>A0A0J7J441</accession>
<reference evidence="1 2" key="1">
    <citation type="journal article" date="2004" name="Int. J. Syst. Evol. Microbiol.">
        <title>Kaistella koreensis gen. nov., sp. nov., a novel member of the Chryseobacterium-Bergeyella-Riemerella branch.</title>
        <authorList>
            <person name="Kim M.K."/>
            <person name="Im W.T."/>
            <person name="Shin Y.K."/>
            <person name="Lim J.H."/>
            <person name="Kim S.H."/>
            <person name="Lee B.C."/>
            <person name="Park M.Y."/>
            <person name="Lee K.Y."/>
            <person name="Lee S.T."/>
        </authorList>
    </citation>
    <scope>NUCLEOTIDE SEQUENCE [LARGE SCALE GENOMIC DNA]</scope>
    <source>
        <strain evidence="1 2">CCUG 49689</strain>
    </source>
</reference>
<dbReference type="PATRIC" id="fig|1304281.5.peg.206"/>
<dbReference type="EMBL" id="LFNG01000001">
    <property type="protein sequence ID" value="KMQ72696.1"/>
    <property type="molecule type" value="Genomic_DNA"/>
</dbReference>
<evidence type="ECO:0000313" key="2">
    <source>
        <dbReference type="Proteomes" id="UP000035900"/>
    </source>
</evidence>
<comment type="caution">
    <text evidence="1">The sequence shown here is derived from an EMBL/GenBank/DDBJ whole genome shotgun (WGS) entry which is preliminary data.</text>
</comment>
<gene>
    <name evidence="1" type="ORF">ACM44_00985</name>
</gene>
<keyword evidence="2" id="KW-1185">Reference proteome</keyword>
<dbReference type="AlphaFoldDB" id="A0A0J7J441"/>
<protein>
    <submittedName>
        <fullName evidence="1">Uncharacterized protein</fullName>
    </submittedName>
</protein>
<name>A0A0J7J441_9FLAO</name>
<dbReference type="STRING" id="1304281.ACM44_00985"/>
<sequence>MKYKIKAIFPSEKDAEKAASMLRKAGYKKEFLGYTQNANMQPEKLVEENHSEKNLVTIFTPNLNRAYKAKNMMSRIGAISTKVKNIVTNNIISEDRKNNFKNLVNNLHKNLIDYHPENIFSGFPSKQSNIEKISD</sequence>
<dbReference type="OrthoDB" id="1273195at2"/>
<organism evidence="1 2">
    <name type="scientific">Chryseobacterium koreense CCUG 49689</name>
    <dbReference type="NCBI Taxonomy" id="1304281"/>
    <lineage>
        <taxon>Bacteria</taxon>
        <taxon>Pseudomonadati</taxon>
        <taxon>Bacteroidota</taxon>
        <taxon>Flavobacteriia</taxon>
        <taxon>Flavobacteriales</taxon>
        <taxon>Weeksellaceae</taxon>
        <taxon>Chryseobacterium group</taxon>
        <taxon>Chryseobacterium</taxon>
    </lineage>
</organism>
<proteinExistence type="predicted"/>
<dbReference type="RefSeq" id="WP_048498223.1">
    <property type="nucleotide sequence ID" value="NZ_LFNG01000001.1"/>
</dbReference>
<evidence type="ECO:0000313" key="1">
    <source>
        <dbReference type="EMBL" id="KMQ72696.1"/>
    </source>
</evidence>
<dbReference type="Proteomes" id="UP000035900">
    <property type="component" value="Unassembled WGS sequence"/>
</dbReference>